<evidence type="ECO:0000259" key="1">
    <source>
        <dbReference type="Pfam" id="PF12697"/>
    </source>
</evidence>
<dbReference type="AlphaFoldDB" id="A0A9X3SBC4"/>
<organism evidence="2 3">
    <name type="scientific">Solirubrobacter ginsenosidimutans</name>
    <dbReference type="NCBI Taxonomy" id="490573"/>
    <lineage>
        <taxon>Bacteria</taxon>
        <taxon>Bacillati</taxon>
        <taxon>Actinomycetota</taxon>
        <taxon>Thermoleophilia</taxon>
        <taxon>Solirubrobacterales</taxon>
        <taxon>Solirubrobacteraceae</taxon>
        <taxon>Solirubrobacter</taxon>
    </lineage>
</organism>
<accession>A0A9X3SBC4</accession>
<proteinExistence type="predicted"/>
<dbReference type="PANTHER" id="PTHR43798">
    <property type="entry name" value="MONOACYLGLYCEROL LIPASE"/>
    <property type="match status" value="1"/>
</dbReference>
<keyword evidence="3" id="KW-1185">Reference proteome</keyword>
<protein>
    <submittedName>
        <fullName evidence="2">Alpha/beta hydrolase</fullName>
    </submittedName>
</protein>
<dbReference type="Gene3D" id="3.40.50.1820">
    <property type="entry name" value="alpha/beta hydrolase"/>
    <property type="match status" value="1"/>
</dbReference>
<dbReference type="InterPro" id="IPR050266">
    <property type="entry name" value="AB_hydrolase_sf"/>
</dbReference>
<dbReference type="GO" id="GO:0016787">
    <property type="term" value="F:hydrolase activity"/>
    <property type="evidence" value="ECO:0007669"/>
    <property type="project" value="UniProtKB-KW"/>
</dbReference>
<dbReference type="InterPro" id="IPR000073">
    <property type="entry name" value="AB_hydrolase_1"/>
</dbReference>
<dbReference type="SUPFAM" id="SSF53474">
    <property type="entry name" value="alpha/beta-Hydrolases"/>
    <property type="match status" value="1"/>
</dbReference>
<comment type="caution">
    <text evidence="2">The sequence shown here is derived from an EMBL/GenBank/DDBJ whole genome shotgun (WGS) entry which is preliminary data.</text>
</comment>
<dbReference type="Proteomes" id="UP001149140">
    <property type="component" value="Unassembled WGS sequence"/>
</dbReference>
<feature type="domain" description="AB hydrolase-1" evidence="1">
    <location>
        <begin position="13"/>
        <end position="255"/>
    </location>
</feature>
<dbReference type="RefSeq" id="WP_270046126.1">
    <property type="nucleotide sequence ID" value="NZ_JAPDOD010000079.1"/>
</dbReference>
<dbReference type="InterPro" id="IPR029058">
    <property type="entry name" value="AB_hydrolase_fold"/>
</dbReference>
<name>A0A9X3SBC4_9ACTN</name>
<dbReference type="Pfam" id="PF12697">
    <property type="entry name" value="Abhydrolase_6"/>
    <property type="match status" value="1"/>
</dbReference>
<gene>
    <name evidence="2" type="ORF">OM076_41815</name>
</gene>
<dbReference type="EMBL" id="JAPDOD010000079">
    <property type="protein sequence ID" value="MDA0166873.1"/>
    <property type="molecule type" value="Genomic_DNA"/>
</dbReference>
<reference evidence="2" key="1">
    <citation type="submission" date="2022-10" db="EMBL/GenBank/DDBJ databases">
        <title>The WGS of Solirubrobacter ginsenosidimutans DSM 21036.</title>
        <authorList>
            <person name="Jiang Z."/>
        </authorList>
    </citation>
    <scope>NUCLEOTIDE SEQUENCE</scope>
    <source>
        <strain evidence="2">DSM 21036</strain>
    </source>
</reference>
<sequence length="258" mass="27949">MELNVTAGDGPPVLFLHGALVDRTLWDPVIALLPDRRCIAPTLPLGSHRAPVADRSTLTPIGVADQIADLIAEQGLTDLTVVASDTGGALLQLLLARRPEGIARVIFTPCDALEVFPPALFKPLFLAGRSPLALAAFLSPLRIPGAWRLPIGFGWLTKRATNELVSGWAAPALGNFEIVRDGAHFLRHVEPGLLLDAAPKLRDFEGEAIFCWPSGDRAFKVELGRRLAAQFRDARFIEIEDSYSFVSIDRPDALAPLI</sequence>
<keyword evidence="2" id="KW-0378">Hydrolase</keyword>
<evidence type="ECO:0000313" key="3">
    <source>
        <dbReference type="Proteomes" id="UP001149140"/>
    </source>
</evidence>
<evidence type="ECO:0000313" key="2">
    <source>
        <dbReference type="EMBL" id="MDA0166873.1"/>
    </source>
</evidence>